<gene>
    <name evidence="2" type="ORF">GP486_002418</name>
</gene>
<evidence type="ECO:0000256" key="1">
    <source>
        <dbReference type="SAM" id="MobiDB-lite"/>
    </source>
</evidence>
<protein>
    <submittedName>
        <fullName evidence="2">Uncharacterized protein</fullName>
    </submittedName>
</protein>
<dbReference type="AlphaFoldDB" id="A0A9P8LEZ2"/>
<accession>A0A9P8LEZ2</accession>
<dbReference type="EMBL" id="JAGHQM010000268">
    <property type="protein sequence ID" value="KAH0563012.1"/>
    <property type="molecule type" value="Genomic_DNA"/>
</dbReference>
<comment type="caution">
    <text evidence="2">The sequence shown here is derived from an EMBL/GenBank/DDBJ whole genome shotgun (WGS) entry which is preliminary data.</text>
</comment>
<proteinExistence type="predicted"/>
<feature type="compositionally biased region" description="Basic residues" evidence="1">
    <location>
        <begin position="47"/>
        <end position="58"/>
    </location>
</feature>
<sequence length="197" mass="22325">MPKLPGQQVSRALYGLSRSPFRNPVSSPLCCSPQARHLHDSPAPERGRKKRQSRRHRRRIDPKDYDVLITGVGDDVLRSEISELVGIPYLEEAAVNDEADGMPDRIYGFVYGRMFRMIFPCLLSIEDKAHWVFFLVDDGAPLTYISTQVAQAFGLALGLPKSQDTPPGPFGAVKFTFYEHQHSWRRLPYHESTSPLD</sequence>
<reference evidence="2" key="1">
    <citation type="submission" date="2021-03" db="EMBL/GenBank/DDBJ databases">
        <title>Comparative genomics and phylogenomic investigation of the class Geoglossomycetes provide insights into ecological specialization and systematics.</title>
        <authorList>
            <person name="Melie T."/>
            <person name="Pirro S."/>
            <person name="Miller A.N."/>
            <person name="Quandt A."/>
        </authorList>
    </citation>
    <scope>NUCLEOTIDE SEQUENCE</scope>
    <source>
        <strain evidence="2">CAQ_001_2017</strain>
    </source>
</reference>
<evidence type="ECO:0000313" key="3">
    <source>
        <dbReference type="Proteomes" id="UP000750711"/>
    </source>
</evidence>
<keyword evidence="3" id="KW-1185">Reference proteome</keyword>
<dbReference type="Proteomes" id="UP000750711">
    <property type="component" value="Unassembled WGS sequence"/>
</dbReference>
<feature type="region of interest" description="Disordered" evidence="1">
    <location>
        <begin position="32"/>
        <end position="58"/>
    </location>
</feature>
<feature type="compositionally biased region" description="Basic and acidic residues" evidence="1">
    <location>
        <begin position="37"/>
        <end position="46"/>
    </location>
</feature>
<name>A0A9P8LEZ2_9PEZI</name>
<evidence type="ECO:0000313" key="2">
    <source>
        <dbReference type="EMBL" id="KAH0563012.1"/>
    </source>
</evidence>
<organism evidence="2 3">
    <name type="scientific">Trichoglossum hirsutum</name>
    <dbReference type="NCBI Taxonomy" id="265104"/>
    <lineage>
        <taxon>Eukaryota</taxon>
        <taxon>Fungi</taxon>
        <taxon>Dikarya</taxon>
        <taxon>Ascomycota</taxon>
        <taxon>Pezizomycotina</taxon>
        <taxon>Geoglossomycetes</taxon>
        <taxon>Geoglossales</taxon>
        <taxon>Geoglossaceae</taxon>
        <taxon>Trichoglossum</taxon>
    </lineage>
</organism>